<keyword evidence="4 6" id="KW-1133">Transmembrane helix</keyword>
<evidence type="ECO:0000256" key="5">
    <source>
        <dbReference type="ARBA" id="ARBA00023136"/>
    </source>
</evidence>
<reference evidence="8 9" key="2">
    <citation type="submission" date="2018-02" db="EMBL/GenBank/DDBJ databases">
        <authorList>
            <person name="Cohen D.B."/>
            <person name="Kent A.D."/>
        </authorList>
    </citation>
    <scope>NUCLEOTIDE SEQUENCE [LARGE SCALE GENOMIC DNA]</scope>
    <source>
        <strain evidence="8 9">CECT 9216</strain>
    </source>
</reference>
<dbReference type="GO" id="GO:0005886">
    <property type="term" value="C:plasma membrane"/>
    <property type="evidence" value="ECO:0007669"/>
    <property type="project" value="UniProtKB-SubCell"/>
</dbReference>
<keyword evidence="5 6" id="KW-0472">Membrane</keyword>
<keyword evidence="10" id="KW-1185">Reference proteome</keyword>
<dbReference type="RefSeq" id="WP_105299630.1">
    <property type="nucleotide sequence ID" value="NZ_OKQR01000001.1"/>
</dbReference>
<sequence length="185" mass="21028">MNSFILFLIIMSFTPGPNTIMAMLSGQNRGFKKSLPLNLGMAVGFSIIGIIIMLFAEQFGDNMKILFLMKILGSLYLSYLTYHVYYSKPAKNKMIILGFKNGLLVQLSNVKVYLYFITGLSAYSLTGKFGIMPYRLLVMVIMGSLGTLSWTLFGKLIENVYKRHYKIFNNVIAIFLIVSIIDLWR</sequence>
<feature type="transmembrane region" description="Helical" evidence="6">
    <location>
        <begin position="37"/>
        <end position="56"/>
    </location>
</feature>
<name>A0A2N9K9P4_9LACO</name>
<evidence type="ECO:0000256" key="2">
    <source>
        <dbReference type="ARBA" id="ARBA00022475"/>
    </source>
</evidence>
<dbReference type="Proteomes" id="UP000237923">
    <property type="component" value="Unassembled WGS sequence"/>
</dbReference>
<dbReference type="GO" id="GO:0015171">
    <property type="term" value="F:amino acid transmembrane transporter activity"/>
    <property type="evidence" value="ECO:0007669"/>
    <property type="project" value="TreeGrafter"/>
</dbReference>
<reference evidence="7 10" key="1">
    <citation type="submission" date="2018-02" db="EMBL/GenBank/DDBJ databases">
        <authorList>
            <person name="Rodrigo-Torres L."/>
            <person name="Arahal R. D."/>
            <person name="Lucena T."/>
        </authorList>
    </citation>
    <scope>NUCLEOTIDE SEQUENCE [LARGE SCALE GENOMIC DNA]</scope>
    <source>
        <strain evidence="7 10">CECT 8486</strain>
    </source>
</reference>
<evidence type="ECO:0000256" key="6">
    <source>
        <dbReference type="SAM" id="Phobius"/>
    </source>
</evidence>
<feature type="transmembrane region" description="Helical" evidence="6">
    <location>
        <begin position="103"/>
        <end position="125"/>
    </location>
</feature>
<evidence type="ECO:0000256" key="4">
    <source>
        <dbReference type="ARBA" id="ARBA00022989"/>
    </source>
</evidence>
<dbReference type="PANTHER" id="PTHR30086">
    <property type="entry name" value="ARGININE EXPORTER PROTEIN ARGO"/>
    <property type="match status" value="1"/>
</dbReference>
<accession>A0A2N9K9P4</accession>
<feature type="transmembrane region" description="Helical" evidence="6">
    <location>
        <begin position="165"/>
        <end position="184"/>
    </location>
</feature>
<dbReference type="Proteomes" id="UP000239237">
    <property type="component" value="Unassembled WGS sequence"/>
</dbReference>
<dbReference type="AlphaFoldDB" id="A0A2N9K9P4"/>
<evidence type="ECO:0000256" key="3">
    <source>
        <dbReference type="ARBA" id="ARBA00022692"/>
    </source>
</evidence>
<keyword evidence="2" id="KW-1003">Cell membrane</keyword>
<organism evidence="8 9">
    <name type="scientific">Leuconostoc suionicum</name>
    <dbReference type="NCBI Taxonomy" id="1511761"/>
    <lineage>
        <taxon>Bacteria</taxon>
        <taxon>Bacillati</taxon>
        <taxon>Bacillota</taxon>
        <taxon>Bacilli</taxon>
        <taxon>Lactobacillales</taxon>
        <taxon>Lactobacillaceae</taxon>
        <taxon>Leuconostoc</taxon>
    </lineage>
</organism>
<dbReference type="Pfam" id="PF01810">
    <property type="entry name" value="LysE"/>
    <property type="match status" value="1"/>
</dbReference>
<feature type="transmembrane region" description="Helical" evidence="6">
    <location>
        <begin position="131"/>
        <end position="153"/>
    </location>
</feature>
<evidence type="ECO:0000313" key="8">
    <source>
        <dbReference type="EMBL" id="SPE06775.1"/>
    </source>
</evidence>
<protein>
    <submittedName>
        <fullName evidence="8">Cysteine/O-acetylserine efflux protein</fullName>
    </submittedName>
</protein>
<evidence type="ECO:0000313" key="9">
    <source>
        <dbReference type="Proteomes" id="UP000237923"/>
    </source>
</evidence>
<evidence type="ECO:0000313" key="7">
    <source>
        <dbReference type="EMBL" id="SPD91550.1"/>
    </source>
</evidence>
<dbReference type="PANTHER" id="PTHR30086:SF20">
    <property type="entry name" value="ARGININE EXPORTER PROTEIN ARGO-RELATED"/>
    <property type="match status" value="1"/>
</dbReference>
<dbReference type="InterPro" id="IPR001123">
    <property type="entry name" value="LeuE-type"/>
</dbReference>
<gene>
    <name evidence="8" type="primary">eamB</name>
    <name evidence="7" type="ORF">LES8486_00531</name>
    <name evidence="8" type="ORF">LES9216_00678</name>
</gene>
<dbReference type="EMBL" id="OKQU01000001">
    <property type="protein sequence ID" value="SPE06775.1"/>
    <property type="molecule type" value="Genomic_DNA"/>
</dbReference>
<feature type="transmembrane region" description="Helical" evidence="6">
    <location>
        <begin position="62"/>
        <end position="82"/>
    </location>
</feature>
<comment type="subcellular location">
    <subcellularLocation>
        <location evidence="1">Cell membrane</location>
        <topology evidence="1">Multi-pass membrane protein</topology>
    </subcellularLocation>
</comment>
<evidence type="ECO:0000313" key="10">
    <source>
        <dbReference type="Proteomes" id="UP000239237"/>
    </source>
</evidence>
<dbReference type="EMBL" id="OKQR01000001">
    <property type="protein sequence ID" value="SPD91550.1"/>
    <property type="molecule type" value="Genomic_DNA"/>
</dbReference>
<keyword evidence="3 6" id="KW-0812">Transmembrane</keyword>
<feature type="transmembrane region" description="Helical" evidence="6">
    <location>
        <begin position="6"/>
        <end position="25"/>
    </location>
</feature>
<evidence type="ECO:0000256" key="1">
    <source>
        <dbReference type="ARBA" id="ARBA00004651"/>
    </source>
</evidence>
<proteinExistence type="predicted"/>
<dbReference type="GO" id="GO:0033228">
    <property type="term" value="P:cysteine export across plasma membrane"/>
    <property type="evidence" value="ECO:0007669"/>
    <property type="project" value="TreeGrafter"/>
</dbReference>